<dbReference type="SMART" id="SM00642">
    <property type="entry name" value="Aamy"/>
    <property type="match status" value="1"/>
</dbReference>
<gene>
    <name evidence="5" type="ORF">BTM29_02105</name>
</gene>
<evidence type="ECO:0000259" key="4">
    <source>
        <dbReference type="SMART" id="SM00642"/>
    </source>
</evidence>
<dbReference type="PANTHER" id="PTHR10357">
    <property type="entry name" value="ALPHA-AMYLASE FAMILY MEMBER"/>
    <property type="match status" value="1"/>
</dbReference>
<dbReference type="GO" id="GO:0009313">
    <property type="term" value="P:oligosaccharide catabolic process"/>
    <property type="evidence" value="ECO:0007669"/>
    <property type="project" value="TreeGrafter"/>
</dbReference>
<reference evidence="6" key="1">
    <citation type="submission" date="2016-12" db="EMBL/GenBank/DDBJ databases">
        <authorList>
            <person name="Jung M.Y."/>
            <person name="Lee S.H."/>
        </authorList>
    </citation>
    <scope>NUCLEOTIDE SEQUENCE [LARGE SCALE GENOMIC DNA]</scope>
    <source>
        <strain evidence="6">WiKim39</strain>
    </source>
</reference>
<dbReference type="SUPFAM" id="SSF51445">
    <property type="entry name" value="(Trans)glycosidases"/>
    <property type="match status" value="1"/>
</dbReference>
<dbReference type="FunFam" id="3.90.400.10:FF:000002">
    <property type="entry name" value="Sucrose isomerase"/>
    <property type="match status" value="1"/>
</dbReference>
<evidence type="ECO:0000256" key="1">
    <source>
        <dbReference type="ARBA" id="ARBA00008061"/>
    </source>
</evidence>
<keyword evidence="6" id="KW-1185">Reference proteome</keyword>
<dbReference type="NCBIfam" id="NF008183">
    <property type="entry name" value="PRK10933.1"/>
    <property type="match status" value="1"/>
</dbReference>
<proteinExistence type="inferred from homology"/>
<dbReference type="InterPro" id="IPR017853">
    <property type="entry name" value="GH"/>
</dbReference>
<dbReference type="Gene3D" id="2.60.40.1180">
    <property type="entry name" value="Golgi alpha-mannosidase II"/>
    <property type="match status" value="1"/>
</dbReference>
<sequence>MYIKVRKIILKNWWKNSVVYQVYPASYQDSNGDGIGDLPGITKRLDYIKKLGVDIVWLSPIYKSPQIDNGYDIADYRAINPDFGNMEDFDELLNKAHKLGLKIMMDLVVNHTSDEHKWFQESRKGKDNPYRDYYIWRDGKDDKAPNNWGSFFTGPAWKYDDQTGQYYMHLFAPQQPDLNWENPNVRHSVYDMMNWWADKGIDGFRMDVINYISKPNGLPDAKKASDELYANPEPLVANGHRIHEFLQEMNKNVMSNHNMVTVGEAPAVTTEEAKKYSNLSGKELNMVFQFEHMGLDGNKNPALGHWSDRKATLTDLRANLTKWQTALAGEAWNSLYWNNHDQPRVVSRYGNDSTEEYRVLSAKMLATILHFQQGTPFIFEGEEIGMTNANFKSLDDYVDLDSINSYHQIVDEQHLLDGPTMLKYLGIHSRDNARTPMQWDDTENAGFSTGKTWEHLNHNYKQINVKKDLANHDSIFYYYQKLIKLRHEMPIITDGIYALVDGNDKDPDVYAYTRKSQDGTLLIIANYTDKELQREYDIPDNAKEIISNYSNDQGDKIRPYEAKVYQF</sequence>
<dbReference type="Proteomes" id="UP000187499">
    <property type="component" value="Chromosome"/>
</dbReference>
<dbReference type="RefSeq" id="WP_076613924.1">
    <property type="nucleotide sequence ID" value="NZ_RHNV01000005.1"/>
</dbReference>
<evidence type="ECO:0000313" key="5">
    <source>
        <dbReference type="EMBL" id="APX71420.1"/>
    </source>
</evidence>
<keyword evidence="3" id="KW-0326">Glycosidase</keyword>
<dbReference type="InterPro" id="IPR045857">
    <property type="entry name" value="O16G_dom_2"/>
</dbReference>
<dbReference type="InterPro" id="IPR006047">
    <property type="entry name" value="GH13_cat_dom"/>
</dbReference>
<evidence type="ECO:0000313" key="6">
    <source>
        <dbReference type="Proteomes" id="UP000187499"/>
    </source>
</evidence>
<dbReference type="CDD" id="cd11333">
    <property type="entry name" value="AmyAc_SI_OligoGlu_DGase"/>
    <property type="match status" value="1"/>
</dbReference>
<dbReference type="KEGG" id="lalw:BTM29_02105"/>
<organism evidence="5 6">
    <name type="scientific">Companilactobacillus allii</name>
    <dbReference type="NCBI Taxonomy" id="1847728"/>
    <lineage>
        <taxon>Bacteria</taxon>
        <taxon>Bacillati</taxon>
        <taxon>Bacillota</taxon>
        <taxon>Bacilli</taxon>
        <taxon>Lactobacillales</taxon>
        <taxon>Lactobacillaceae</taxon>
        <taxon>Companilactobacillus</taxon>
    </lineage>
</organism>
<dbReference type="SUPFAM" id="SSF51011">
    <property type="entry name" value="Glycosyl hydrolase domain"/>
    <property type="match status" value="1"/>
</dbReference>
<dbReference type="Gene3D" id="3.20.20.80">
    <property type="entry name" value="Glycosidases"/>
    <property type="match status" value="1"/>
</dbReference>
<comment type="similarity">
    <text evidence="1">Belongs to the glycosyl hydrolase 13 family.</text>
</comment>
<name>A0A1P8Q0M9_9LACO</name>
<dbReference type="STRING" id="1847728.BTM29_02105"/>
<dbReference type="AlphaFoldDB" id="A0A1P8Q0M9"/>
<dbReference type="EMBL" id="CP019323">
    <property type="protein sequence ID" value="APX71420.1"/>
    <property type="molecule type" value="Genomic_DNA"/>
</dbReference>
<protein>
    <submittedName>
        <fullName evidence="5">Glucohydrolase</fullName>
    </submittedName>
</protein>
<dbReference type="InterPro" id="IPR013780">
    <property type="entry name" value="Glyco_hydro_b"/>
</dbReference>
<keyword evidence="2 5" id="KW-0378">Hydrolase</keyword>
<dbReference type="Pfam" id="PF00128">
    <property type="entry name" value="Alpha-amylase"/>
    <property type="match status" value="1"/>
</dbReference>
<dbReference type="FunFam" id="3.20.20.80:FF:000064">
    <property type="entry name" value="Oligo-1,6-glucosidase"/>
    <property type="match status" value="2"/>
</dbReference>
<dbReference type="Gene3D" id="3.90.400.10">
    <property type="entry name" value="Oligo-1,6-glucosidase, Domain 2"/>
    <property type="match status" value="1"/>
</dbReference>
<dbReference type="GO" id="GO:0004556">
    <property type="term" value="F:alpha-amylase activity"/>
    <property type="evidence" value="ECO:0007669"/>
    <property type="project" value="TreeGrafter"/>
</dbReference>
<dbReference type="PANTHER" id="PTHR10357:SF184">
    <property type="entry name" value="OLIGO-1,6-GLUCOSIDASE 1"/>
    <property type="match status" value="1"/>
</dbReference>
<evidence type="ECO:0000256" key="3">
    <source>
        <dbReference type="ARBA" id="ARBA00023295"/>
    </source>
</evidence>
<feature type="domain" description="Glycosyl hydrolase family 13 catalytic" evidence="4">
    <location>
        <begin position="21"/>
        <end position="434"/>
    </location>
</feature>
<evidence type="ECO:0000256" key="2">
    <source>
        <dbReference type="ARBA" id="ARBA00022801"/>
    </source>
</evidence>
<accession>A0A1P8Q0M9</accession>